<keyword evidence="7" id="KW-0407">Ion channel</keyword>
<dbReference type="InterPro" id="IPR036770">
    <property type="entry name" value="Ankyrin_rpt-contain_sf"/>
</dbReference>
<keyword evidence="5" id="KW-0406">Ion transport</keyword>
<evidence type="ECO:0000256" key="5">
    <source>
        <dbReference type="ARBA" id="ARBA00023065"/>
    </source>
</evidence>
<evidence type="ECO:0000256" key="8">
    <source>
        <dbReference type="PROSITE-ProRule" id="PRU00023"/>
    </source>
</evidence>
<dbReference type="SUPFAM" id="SSF48403">
    <property type="entry name" value="Ankyrin repeat"/>
    <property type="match status" value="1"/>
</dbReference>
<dbReference type="InterPro" id="IPR052076">
    <property type="entry name" value="TRP_cation_channel"/>
</dbReference>
<keyword evidence="4 8" id="KW-0040">ANK repeat</keyword>
<dbReference type="SMART" id="SM00248">
    <property type="entry name" value="ANK"/>
    <property type="match status" value="3"/>
</dbReference>
<evidence type="ECO:0000313" key="10">
    <source>
        <dbReference type="Proteomes" id="UP001217838"/>
    </source>
</evidence>
<organism evidence="9 10">
    <name type="scientific">Nannocystis radixulma</name>
    <dbReference type="NCBI Taxonomy" id="2995305"/>
    <lineage>
        <taxon>Bacteria</taxon>
        <taxon>Pseudomonadati</taxon>
        <taxon>Myxococcota</taxon>
        <taxon>Polyangia</taxon>
        <taxon>Nannocystales</taxon>
        <taxon>Nannocystaceae</taxon>
        <taxon>Nannocystis</taxon>
    </lineage>
</organism>
<dbReference type="PROSITE" id="PS50088">
    <property type="entry name" value="ANK_REPEAT"/>
    <property type="match status" value="3"/>
</dbReference>
<comment type="caution">
    <text evidence="9">The sequence shown here is derived from an EMBL/GenBank/DDBJ whole genome shotgun (WGS) entry which is preliminary data.</text>
</comment>
<feature type="repeat" description="ANK" evidence="8">
    <location>
        <begin position="76"/>
        <end position="110"/>
    </location>
</feature>
<evidence type="ECO:0000256" key="7">
    <source>
        <dbReference type="ARBA" id="ARBA00023303"/>
    </source>
</evidence>
<keyword evidence="1" id="KW-0813">Transport</keyword>
<protein>
    <submittedName>
        <fullName evidence="9">Ankyrin repeat domain-containing protein</fullName>
    </submittedName>
</protein>
<evidence type="ECO:0000256" key="6">
    <source>
        <dbReference type="ARBA" id="ARBA00023180"/>
    </source>
</evidence>
<dbReference type="EMBL" id="JAQNDN010000013">
    <property type="protein sequence ID" value="MDC0670595.1"/>
    <property type="molecule type" value="Genomic_DNA"/>
</dbReference>
<dbReference type="Pfam" id="PF12796">
    <property type="entry name" value="Ank_2"/>
    <property type="match status" value="1"/>
</dbReference>
<dbReference type="PROSITE" id="PS50297">
    <property type="entry name" value="ANK_REP_REGION"/>
    <property type="match status" value="1"/>
</dbReference>
<dbReference type="InterPro" id="IPR002110">
    <property type="entry name" value="Ankyrin_rpt"/>
</dbReference>
<evidence type="ECO:0000313" key="9">
    <source>
        <dbReference type="EMBL" id="MDC0670595.1"/>
    </source>
</evidence>
<evidence type="ECO:0000256" key="1">
    <source>
        <dbReference type="ARBA" id="ARBA00022448"/>
    </source>
</evidence>
<evidence type="ECO:0000256" key="3">
    <source>
        <dbReference type="ARBA" id="ARBA00022737"/>
    </source>
</evidence>
<reference evidence="9 10" key="1">
    <citation type="submission" date="2022-11" db="EMBL/GenBank/DDBJ databases">
        <title>Minimal conservation of predation-associated metabolite biosynthetic gene clusters underscores biosynthetic potential of Myxococcota including descriptions for ten novel species: Archangium lansinium sp. nov., Myxococcus landrumus sp. nov., Nannocystis bai.</title>
        <authorList>
            <person name="Ahearne A."/>
            <person name="Stevens C."/>
            <person name="Dowd S."/>
        </authorList>
    </citation>
    <scope>NUCLEOTIDE SEQUENCE [LARGE SCALE GENOMIC DNA]</scope>
    <source>
        <strain evidence="9 10">NCELM</strain>
    </source>
</reference>
<dbReference type="PANTHER" id="PTHR47143:SF1">
    <property type="entry name" value="ION_TRANS DOMAIN-CONTAINING PROTEIN"/>
    <property type="match status" value="1"/>
</dbReference>
<dbReference type="PANTHER" id="PTHR47143">
    <property type="entry name" value="TRANSIENT RECEPTOR POTENTIAL CATION CHANNEL PROTEIN PAINLESS"/>
    <property type="match status" value="1"/>
</dbReference>
<keyword evidence="6" id="KW-0325">Glycoprotein</keyword>
<evidence type="ECO:0000256" key="4">
    <source>
        <dbReference type="ARBA" id="ARBA00023043"/>
    </source>
</evidence>
<name>A0ABT5B8Z4_9BACT</name>
<feature type="repeat" description="ANK" evidence="8">
    <location>
        <begin position="111"/>
        <end position="143"/>
    </location>
</feature>
<feature type="repeat" description="ANK" evidence="8">
    <location>
        <begin position="144"/>
        <end position="183"/>
    </location>
</feature>
<gene>
    <name evidence="9" type="ORF">POL58_22755</name>
</gene>
<proteinExistence type="predicted"/>
<keyword evidence="10" id="KW-1185">Reference proteome</keyword>
<dbReference type="PRINTS" id="PR01415">
    <property type="entry name" value="ANKYRIN"/>
</dbReference>
<evidence type="ECO:0000256" key="2">
    <source>
        <dbReference type="ARBA" id="ARBA00022606"/>
    </source>
</evidence>
<accession>A0ABT5B8Z4</accession>
<dbReference type="RefSeq" id="WP_272000412.1">
    <property type="nucleotide sequence ID" value="NZ_JAQNDN010000013.1"/>
</dbReference>
<dbReference type="Proteomes" id="UP001217838">
    <property type="component" value="Unassembled WGS sequence"/>
</dbReference>
<keyword evidence="3" id="KW-0677">Repeat</keyword>
<keyword evidence="2" id="KW-0716">Sensory transduction</keyword>
<sequence length="357" mass="38282">MAKALRKTLPKDLPQLMKAAAQSGDYRDVHAALEACAVDARGGYADGTALMMSECTPELAQWLVARGVDVNAADKHGQTALHQSARARFFHSLPVETLLALGADVHAITSDGRTPLHAAADGKHLHAVELLVRNGARVDSRTRDGLTPLEYALLRMTNLDFPAMILVVEALLRAGAEVSVRAREFVEVAAKRFEFHRASIVADNVAALAEACAALCVLVGVTAPGPRRVHDGTSPIVATGATWQARHAELWDLLVPSSGACRTVQGEVIRIAGRIRDEIDRNGGANWDADYRAMLQALAVHASSHAALDDADQTALRAAIGQLPRDAEATRDLARLAVAWVDRNPTPLPLARPGYRR</sequence>
<dbReference type="Gene3D" id="1.25.40.20">
    <property type="entry name" value="Ankyrin repeat-containing domain"/>
    <property type="match status" value="2"/>
</dbReference>